<keyword evidence="1" id="KW-0472">Membrane</keyword>
<dbReference type="OrthoDB" id="166547at2"/>
<evidence type="ECO:0000313" key="2">
    <source>
        <dbReference type="EMBL" id="TMM54531.1"/>
    </source>
</evidence>
<sequence length="133" mass="14685">MRLAILYALTFALFLGFDYLGLSYIVRPAFEQAIAPLLLEELRIGPALVFYAFYIAGLLWFVSVPGLRDDRGIGWVAGNAALLGAMAYGTYEFTNLATLKDWTWVLVLTDLTWGTALTATSASLGVWITRRLA</sequence>
<dbReference type="Proteomes" id="UP000309550">
    <property type="component" value="Unassembled WGS sequence"/>
</dbReference>
<organism evidence="2 3">
    <name type="scientific">Sulfitobacter sabulilitoris</name>
    <dbReference type="NCBI Taxonomy" id="2562655"/>
    <lineage>
        <taxon>Bacteria</taxon>
        <taxon>Pseudomonadati</taxon>
        <taxon>Pseudomonadota</taxon>
        <taxon>Alphaproteobacteria</taxon>
        <taxon>Rhodobacterales</taxon>
        <taxon>Roseobacteraceae</taxon>
        <taxon>Sulfitobacter</taxon>
    </lineage>
</organism>
<dbReference type="InterPro" id="IPR018687">
    <property type="entry name" value="DUF2177_membr"/>
</dbReference>
<keyword evidence="1" id="KW-1133">Transmembrane helix</keyword>
<comment type="caution">
    <text evidence="2">The sequence shown here is derived from an EMBL/GenBank/DDBJ whole genome shotgun (WGS) entry which is preliminary data.</text>
</comment>
<evidence type="ECO:0000256" key="1">
    <source>
        <dbReference type="SAM" id="Phobius"/>
    </source>
</evidence>
<feature type="transmembrane region" description="Helical" evidence="1">
    <location>
        <begin position="72"/>
        <end position="91"/>
    </location>
</feature>
<reference evidence="2 3" key="1">
    <citation type="submission" date="2019-05" db="EMBL/GenBank/DDBJ databases">
        <title>Sulfitobacter sabulilitoris sp. nov., isolated from a marine sand.</title>
        <authorList>
            <person name="Yoon J.-H."/>
        </authorList>
    </citation>
    <scope>NUCLEOTIDE SEQUENCE [LARGE SCALE GENOMIC DNA]</scope>
    <source>
        <strain evidence="2 3">HSMS-29</strain>
    </source>
</reference>
<feature type="transmembrane region" description="Helical" evidence="1">
    <location>
        <begin position="47"/>
        <end position="65"/>
    </location>
</feature>
<keyword evidence="1" id="KW-0812">Transmembrane</keyword>
<keyword evidence="3" id="KW-1185">Reference proteome</keyword>
<dbReference type="EMBL" id="VANS01000001">
    <property type="protein sequence ID" value="TMM54531.1"/>
    <property type="molecule type" value="Genomic_DNA"/>
</dbReference>
<gene>
    <name evidence="2" type="ORF">FDT80_02750</name>
</gene>
<protein>
    <submittedName>
        <fullName evidence="2">DUF2177 family protein</fullName>
    </submittedName>
</protein>
<accession>A0A5S3PJQ1</accession>
<name>A0A5S3PJQ1_9RHOB</name>
<dbReference type="AlphaFoldDB" id="A0A5S3PJQ1"/>
<dbReference type="RefSeq" id="WP_138660703.1">
    <property type="nucleotide sequence ID" value="NZ_VANS01000001.1"/>
</dbReference>
<evidence type="ECO:0000313" key="3">
    <source>
        <dbReference type="Proteomes" id="UP000309550"/>
    </source>
</evidence>
<feature type="transmembrane region" description="Helical" evidence="1">
    <location>
        <begin position="111"/>
        <end position="129"/>
    </location>
</feature>
<proteinExistence type="predicted"/>
<dbReference type="Pfam" id="PF09945">
    <property type="entry name" value="DUF2177"/>
    <property type="match status" value="1"/>
</dbReference>